<dbReference type="KEGG" id="clec:106665787"/>
<dbReference type="Pfam" id="PF05380">
    <property type="entry name" value="Peptidase_A17"/>
    <property type="match status" value="1"/>
</dbReference>
<name>A0A8I6TDW3_CIMLE</name>
<dbReference type="OMA" id="EICTING"/>
<reference evidence="1" key="1">
    <citation type="submission" date="2022-01" db="UniProtKB">
        <authorList>
            <consortium name="EnsemblMetazoa"/>
        </authorList>
    </citation>
    <scope>IDENTIFICATION</scope>
</reference>
<dbReference type="GeneID" id="106665787"/>
<dbReference type="InterPro" id="IPR008042">
    <property type="entry name" value="Retrotrans_Pao"/>
</dbReference>
<dbReference type="OrthoDB" id="6628734at2759"/>
<dbReference type="PANTHER" id="PTHR47331">
    <property type="entry name" value="PHD-TYPE DOMAIN-CONTAINING PROTEIN"/>
    <property type="match status" value="1"/>
</dbReference>
<dbReference type="EnsemblMetazoa" id="XM_014392494.1">
    <property type="protein sequence ID" value="XP_014247980.1"/>
    <property type="gene ID" value="LOC106665787"/>
</dbReference>
<sequence length="317" mass="35581">MTLVGFCDSSEQGYAAAVYLYIRSDSCHCYSHLLKAKTKVAPLKVMSIPLLELCADLLFAQLVKSVQMASLPILVTASTLFSDSQIVLFWILTPPHLLKTFVANRLVSISEAVPLATWAHIPSALNPANLPSRGLGPELFIVPDTLKFWLRGPDFLVQAASAWPPPFRLNRKLASSLPELKQENACFLAESKLTNPLIDEIERFSTFIRLRRVFAWVKRFLHNSQARRNRLEPKTGPLTPDELDESLFVIVKITQKFYFNAELEMLKGKGKISPKVQALTHFIDERGLLRVGGRLSQSTLVRESKHPVLLPKVSHLS</sequence>
<evidence type="ECO:0000313" key="1">
    <source>
        <dbReference type="EnsemblMetazoa" id="XP_014247980.1"/>
    </source>
</evidence>
<dbReference type="Proteomes" id="UP000494040">
    <property type="component" value="Unassembled WGS sequence"/>
</dbReference>
<keyword evidence="2" id="KW-1185">Reference proteome</keyword>
<accession>A0A8I6TDW3</accession>
<evidence type="ECO:0000313" key="2">
    <source>
        <dbReference type="Proteomes" id="UP000494040"/>
    </source>
</evidence>
<dbReference type="RefSeq" id="XP_014247980.1">
    <property type="nucleotide sequence ID" value="XM_014392494.1"/>
</dbReference>
<organism evidence="1 2">
    <name type="scientific">Cimex lectularius</name>
    <name type="common">Bed bug</name>
    <name type="synonym">Acanthia lectularia</name>
    <dbReference type="NCBI Taxonomy" id="79782"/>
    <lineage>
        <taxon>Eukaryota</taxon>
        <taxon>Metazoa</taxon>
        <taxon>Ecdysozoa</taxon>
        <taxon>Arthropoda</taxon>
        <taxon>Hexapoda</taxon>
        <taxon>Insecta</taxon>
        <taxon>Pterygota</taxon>
        <taxon>Neoptera</taxon>
        <taxon>Paraneoptera</taxon>
        <taxon>Hemiptera</taxon>
        <taxon>Heteroptera</taxon>
        <taxon>Panheteroptera</taxon>
        <taxon>Cimicomorpha</taxon>
        <taxon>Cimicidae</taxon>
        <taxon>Cimex</taxon>
    </lineage>
</organism>
<protein>
    <submittedName>
        <fullName evidence="1">Uncharacterized protein</fullName>
    </submittedName>
</protein>
<proteinExistence type="predicted"/>
<dbReference type="PANTHER" id="PTHR47331:SF1">
    <property type="entry name" value="GAG-LIKE PROTEIN"/>
    <property type="match status" value="1"/>
</dbReference>
<dbReference type="AlphaFoldDB" id="A0A8I6TDW3"/>